<dbReference type="AlphaFoldDB" id="A0A8R7QSE2"/>
<reference evidence="3" key="1">
    <citation type="journal article" date="2013" name="Nature">
        <title>Draft genome of the wheat A-genome progenitor Triticum urartu.</title>
        <authorList>
            <person name="Ling H.Q."/>
            <person name="Zhao S."/>
            <person name="Liu D."/>
            <person name="Wang J."/>
            <person name="Sun H."/>
            <person name="Zhang C."/>
            <person name="Fan H."/>
            <person name="Li D."/>
            <person name="Dong L."/>
            <person name="Tao Y."/>
            <person name="Gao C."/>
            <person name="Wu H."/>
            <person name="Li Y."/>
            <person name="Cui Y."/>
            <person name="Guo X."/>
            <person name="Zheng S."/>
            <person name="Wang B."/>
            <person name="Yu K."/>
            <person name="Liang Q."/>
            <person name="Yang W."/>
            <person name="Lou X."/>
            <person name="Chen J."/>
            <person name="Feng M."/>
            <person name="Jian J."/>
            <person name="Zhang X."/>
            <person name="Luo G."/>
            <person name="Jiang Y."/>
            <person name="Liu J."/>
            <person name="Wang Z."/>
            <person name="Sha Y."/>
            <person name="Zhang B."/>
            <person name="Wu H."/>
            <person name="Tang D."/>
            <person name="Shen Q."/>
            <person name="Xue P."/>
            <person name="Zou S."/>
            <person name="Wang X."/>
            <person name="Liu X."/>
            <person name="Wang F."/>
            <person name="Yang Y."/>
            <person name="An X."/>
            <person name="Dong Z."/>
            <person name="Zhang K."/>
            <person name="Zhang X."/>
            <person name="Luo M.C."/>
            <person name="Dvorak J."/>
            <person name="Tong Y."/>
            <person name="Wang J."/>
            <person name="Yang H."/>
            <person name="Li Z."/>
            <person name="Wang D."/>
            <person name="Zhang A."/>
            <person name="Wang J."/>
        </authorList>
    </citation>
    <scope>NUCLEOTIDE SEQUENCE</scope>
    <source>
        <strain evidence="3">cv. G1812</strain>
    </source>
</reference>
<reference evidence="2" key="3">
    <citation type="submission" date="2022-06" db="UniProtKB">
        <authorList>
            <consortium name="EnsemblPlants"/>
        </authorList>
    </citation>
    <scope>IDENTIFICATION</scope>
</reference>
<accession>A0A8R7QSE2</accession>
<evidence type="ECO:0000313" key="2">
    <source>
        <dbReference type="EnsemblPlants" id="TuG1812G0600001991.01.T01"/>
    </source>
</evidence>
<evidence type="ECO:0000256" key="1">
    <source>
        <dbReference type="SAM" id="SignalP"/>
    </source>
</evidence>
<keyword evidence="3" id="KW-1185">Reference proteome</keyword>
<feature type="chain" id="PRO_5035898916" evidence="1">
    <location>
        <begin position="20"/>
        <end position="70"/>
    </location>
</feature>
<keyword evidence="1" id="KW-0732">Signal</keyword>
<sequence length="70" mass="8100">ARVFVLLFLPKLKLKRCACQTSESMYAENTSTYSKNRGKARYARPEEMPNKIKGLKGRVRRDKQGSKDSY</sequence>
<dbReference type="Proteomes" id="UP000015106">
    <property type="component" value="Chromosome 6"/>
</dbReference>
<organism evidence="2 3">
    <name type="scientific">Triticum urartu</name>
    <name type="common">Red wild einkorn</name>
    <name type="synonym">Crithodium urartu</name>
    <dbReference type="NCBI Taxonomy" id="4572"/>
    <lineage>
        <taxon>Eukaryota</taxon>
        <taxon>Viridiplantae</taxon>
        <taxon>Streptophyta</taxon>
        <taxon>Embryophyta</taxon>
        <taxon>Tracheophyta</taxon>
        <taxon>Spermatophyta</taxon>
        <taxon>Magnoliopsida</taxon>
        <taxon>Liliopsida</taxon>
        <taxon>Poales</taxon>
        <taxon>Poaceae</taxon>
        <taxon>BOP clade</taxon>
        <taxon>Pooideae</taxon>
        <taxon>Triticodae</taxon>
        <taxon>Triticeae</taxon>
        <taxon>Triticinae</taxon>
        <taxon>Triticum</taxon>
    </lineage>
</organism>
<feature type="signal peptide" evidence="1">
    <location>
        <begin position="1"/>
        <end position="19"/>
    </location>
</feature>
<dbReference type="Gramene" id="TuG1812G0600001991.01.T01">
    <property type="protein sequence ID" value="TuG1812G0600001991.01.T01"/>
    <property type="gene ID" value="TuG1812G0600001991.01"/>
</dbReference>
<proteinExistence type="predicted"/>
<reference evidence="2" key="2">
    <citation type="submission" date="2018-03" db="EMBL/GenBank/DDBJ databases">
        <title>The Triticum urartu genome reveals the dynamic nature of wheat genome evolution.</title>
        <authorList>
            <person name="Ling H."/>
            <person name="Ma B."/>
            <person name="Shi X."/>
            <person name="Liu H."/>
            <person name="Dong L."/>
            <person name="Sun H."/>
            <person name="Cao Y."/>
            <person name="Gao Q."/>
            <person name="Zheng S."/>
            <person name="Li Y."/>
            <person name="Yu Y."/>
            <person name="Du H."/>
            <person name="Qi M."/>
            <person name="Li Y."/>
            <person name="Yu H."/>
            <person name="Cui Y."/>
            <person name="Wang N."/>
            <person name="Chen C."/>
            <person name="Wu H."/>
            <person name="Zhao Y."/>
            <person name="Zhang J."/>
            <person name="Li Y."/>
            <person name="Zhou W."/>
            <person name="Zhang B."/>
            <person name="Hu W."/>
            <person name="Eijk M."/>
            <person name="Tang J."/>
            <person name="Witsenboer H."/>
            <person name="Zhao S."/>
            <person name="Li Z."/>
            <person name="Zhang A."/>
            <person name="Wang D."/>
            <person name="Liang C."/>
        </authorList>
    </citation>
    <scope>NUCLEOTIDE SEQUENCE [LARGE SCALE GENOMIC DNA]</scope>
    <source>
        <strain evidence="2">cv. G1812</strain>
    </source>
</reference>
<dbReference type="EnsemblPlants" id="TuG1812G0600001991.01.T01">
    <property type="protein sequence ID" value="TuG1812G0600001991.01.T01"/>
    <property type="gene ID" value="TuG1812G0600001991.01"/>
</dbReference>
<evidence type="ECO:0000313" key="3">
    <source>
        <dbReference type="Proteomes" id="UP000015106"/>
    </source>
</evidence>
<protein>
    <submittedName>
        <fullName evidence="2">Uncharacterized protein</fullName>
    </submittedName>
</protein>
<name>A0A8R7QSE2_TRIUA</name>